<dbReference type="EMBL" id="JAWRVI010000078">
    <property type="protein sequence ID" value="KAK4078881.1"/>
    <property type="molecule type" value="Genomic_DNA"/>
</dbReference>
<dbReference type="Proteomes" id="UP001287286">
    <property type="component" value="Unassembled WGS sequence"/>
</dbReference>
<gene>
    <name evidence="2" type="ORF">Purlil1_11819</name>
</gene>
<evidence type="ECO:0000313" key="3">
    <source>
        <dbReference type="Proteomes" id="UP001287286"/>
    </source>
</evidence>
<sequence>MTAYLDQQDEVTERLGHLKLLQKDEPTEDPSELRNSPIFTESVRRYALSLPSPPFSQYGLLGGDGAKMPIALHAQDHMSLGDDPRLYQNISAPSSVFICGSQGSGKSHTLSCMLENFLAASEANTLPRPLTGVVFHYDSFTSDTSGTPCEAAYLSSHHGIKVRVLCAPTNIVQIRRVYEEIPDVNVEELRFDEADLNTKRMLDMMAAGSVQGGGMPLYLHVVTRILRQLRITQQQQNSSFKYLTFKQALEAEDLTPGQRCPLQQRLDTLESFLVNEQVSHIPASSEKKQTTLMKRGTDWAPKAGQLTIVDLSCPCVTAEAACALFNICLSLFLEQPSTIGRVVALDEAHKYMTDTADCERLTQALLTTIRLQRHQGARVIVSTQEPTISTKLLDLCSITIVHRFTSPDWLRALKAHLAGATSLNKSDGAVQSDQDADMNLFSQILALRTGEALLFAPSAVIEIRELMGAGGEGSLRKAEREGGFHRAPIDSDEDAVKLRLELVRLGHHSLKIVGPGCDVRLRGVRSVGAIYGTPAVQRRPAFAQPCSGTKVLSEASIHRRIDRRVVRSAEGRISCLTVVTRGTASLDPHPGVAGDWPVRCRHERDRARLSVASHNLSPRTFLQLRGMMHPRPFFRHNGQAQPKSERVAFAPNTTRRCEHRGRHQQDPPMGTRKTQWPHGKASGSASASTLAQVVSELPSAAPMTIKQNRSAFRCERCSAGRATVCHQRSFPPRFSLGRGVGKYKFLGNRAAGEQQSILDVATTSSGAKLSLDPTQSEKGDAAHFLRLCREYKVDPVQVRLSLLRVVKEKVDVFLAARYPGTSDPWEQVVSTRIGIPYIWSSAADDASYAHGVAIQTELLDMMKKVGFERGNCSY</sequence>
<proteinExistence type="predicted"/>
<organism evidence="2 3">
    <name type="scientific">Purpureocillium lilacinum</name>
    <name type="common">Paecilomyces lilacinus</name>
    <dbReference type="NCBI Taxonomy" id="33203"/>
    <lineage>
        <taxon>Eukaryota</taxon>
        <taxon>Fungi</taxon>
        <taxon>Dikarya</taxon>
        <taxon>Ascomycota</taxon>
        <taxon>Pezizomycotina</taxon>
        <taxon>Sordariomycetes</taxon>
        <taxon>Hypocreomycetidae</taxon>
        <taxon>Hypocreales</taxon>
        <taxon>Ophiocordycipitaceae</taxon>
        <taxon>Purpureocillium</taxon>
    </lineage>
</organism>
<dbReference type="SUPFAM" id="SSF52540">
    <property type="entry name" value="P-loop containing nucleoside triphosphate hydrolases"/>
    <property type="match status" value="1"/>
</dbReference>
<evidence type="ECO:0008006" key="4">
    <source>
        <dbReference type="Google" id="ProtNLM"/>
    </source>
</evidence>
<protein>
    <recommendedName>
        <fullName evidence="4">P-loop containing nucleoside triphosphate hydrolase</fullName>
    </recommendedName>
</protein>
<dbReference type="Gene3D" id="3.40.50.300">
    <property type="entry name" value="P-loop containing nucleotide triphosphate hydrolases"/>
    <property type="match status" value="1"/>
</dbReference>
<comment type="caution">
    <text evidence="2">The sequence shown here is derived from an EMBL/GenBank/DDBJ whole genome shotgun (WGS) entry which is preliminary data.</text>
</comment>
<accession>A0ABR0BJ48</accession>
<keyword evidence="3" id="KW-1185">Reference proteome</keyword>
<reference evidence="2 3" key="1">
    <citation type="journal article" date="2024" name="Microbiol. Resour. Announc.">
        <title>Genome annotations for the ascomycete fungi Trichoderma harzianum, Trichoderma aggressivum, and Purpureocillium lilacinum.</title>
        <authorList>
            <person name="Beijen E.P.W."/>
            <person name="Ohm R.A."/>
        </authorList>
    </citation>
    <scope>NUCLEOTIDE SEQUENCE [LARGE SCALE GENOMIC DNA]</scope>
    <source>
        <strain evidence="2 3">CBS 150709</strain>
    </source>
</reference>
<evidence type="ECO:0000256" key="1">
    <source>
        <dbReference type="SAM" id="MobiDB-lite"/>
    </source>
</evidence>
<feature type="region of interest" description="Disordered" evidence="1">
    <location>
        <begin position="655"/>
        <end position="683"/>
    </location>
</feature>
<evidence type="ECO:0000313" key="2">
    <source>
        <dbReference type="EMBL" id="KAK4078881.1"/>
    </source>
</evidence>
<dbReference type="InterPro" id="IPR027417">
    <property type="entry name" value="P-loop_NTPase"/>
</dbReference>
<name>A0ABR0BJ48_PURLI</name>